<evidence type="ECO:0000256" key="3">
    <source>
        <dbReference type="ARBA" id="ARBA00022692"/>
    </source>
</evidence>
<feature type="transmembrane region" description="Helical" evidence="6">
    <location>
        <begin position="342"/>
        <end position="363"/>
    </location>
</feature>
<keyword evidence="8" id="KW-1185">Reference proteome</keyword>
<dbReference type="Proteomes" id="UP000295310">
    <property type="component" value="Unassembled WGS sequence"/>
</dbReference>
<sequence length="372" mass="41276">MSSFSGFSLNSKNHDWIDIIVLNWLVFHYSGEVMYLSYINAARLLPSLVLVSIIGRLVDCRRMTELMYVVQLAVIALTMLIYMVNVQSIFLLIVLVTVKSIFVSIDNVQRNKLLSTFAKKEQLEQAIQLNALILNCARLVGPFIAGLCLAYVDSIQLLILPAGGGLCVMLLNRSLPDVECGDSKQHQLKPYLLQRPQLIGLILSSLMMMFFGLSISVILPVIAGSSQHYALYTAVIAAGSILTLLPVFRVNCSENCQIYGSIIMSIIGFCGLLVPGFWIAILSLFVIGAATQSFRTINRLLIQQQTIERYRGSVLAVAMMDRGCIPLGGVVLTFIIKHYNLTTALLLMIAGLTATLCCTYYWMRRFPNAELE</sequence>
<evidence type="ECO:0000256" key="4">
    <source>
        <dbReference type="ARBA" id="ARBA00022989"/>
    </source>
</evidence>
<dbReference type="SUPFAM" id="SSF103473">
    <property type="entry name" value="MFS general substrate transporter"/>
    <property type="match status" value="1"/>
</dbReference>
<evidence type="ECO:0000313" key="8">
    <source>
        <dbReference type="Proteomes" id="UP000295310"/>
    </source>
</evidence>
<dbReference type="PANTHER" id="PTHR23513:SF11">
    <property type="entry name" value="STAPHYLOFERRIN A TRANSPORTER"/>
    <property type="match status" value="1"/>
</dbReference>
<comment type="subcellular location">
    <subcellularLocation>
        <location evidence="1">Cell membrane</location>
        <topology evidence="1">Multi-pass membrane protein</topology>
    </subcellularLocation>
</comment>
<name>A0A4R6BBN9_9STAP</name>
<evidence type="ECO:0000313" key="7">
    <source>
        <dbReference type="EMBL" id="TDL95229.1"/>
    </source>
</evidence>
<keyword evidence="4 6" id="KW-1133">Transmembrane helix</keyword>
<dbReference type="PANTHER" id="PTHR23513">
    <property type="entry name" value="INTEGRAL MEMBRANE EFFLUX PROTEIN-RELATED"/>
    <property type="match status" value="1"/>
</dbReference>
<keyword evidence="2" id="KW-1003">Cell membrane</keyword>
<dbReference type="Pfam" id="PF07690">
    <property type="entry name" value="MFS_1"/>
    <property type="match status" value="1"/>
</dbReference>
<protein>
    <submittedName>
        <fullName evidence="7">MFS transporter</fullName>
    </submittedName>
</protein>
<proteinExistence type="predicted"/>
<dbReference type="Gene3D" id="1.20.1250.20">
    <property type="entry name" value="MFS general substrate transporter like domains"/>
    <property type="match status" value="1"/>
</dbReference>
<evidence type="ECO:0000256" key="6">
    <source>
        <dbReference type="SAM" id="Phobius"/>
    </source>
</evidence>
<dbReference type="InterPro" id="IPR036259">
    <property type="entry name" value="MFS_trans_sf"/>
</dbReference>
<feature type="transmembrane region" description="Helical" evidence="6">
    <location>
        <begin position="229"/>
        <end position="250"/>
    </location>
</feature>
<feature type="transmembrane region" description="Helical" evidence="6">
    <location>
        <begin position="312"/>
        <end position="336"/>
    </location>
</feature>
<dbReference type="InterPro" id="IPR011701">
    <property type="entry name" value="MFS"/>
</dbReference>
<evidence type="ECO:0000256" key="5">
    <source>
        <dbReference type="ARBA" id="ARBA00023136"/>
    </source>
</evidence>
<dbReference type="GO" id="GO:0005886">
    <property type="term" value="C:plasma membrane"/>
    <property type="evidence" value="ECO:0007669"/>
    <property type="project" value="UniProtKB-SubCell"/>
</dbReference>
<feature type="transmembrane region" description="Helical" evidence="6">
    <location>
        <begin position="89"/>
        <end position="108"/>
    </location>
</feature>
<comment type="caution">
    <text evidence="7">The sequence shown here is derived from an EMBL/GenBank/DDBJ whole genome shotgun (WGS) entry which is preliminary data.</text>
</comment>
<feature type="transmembrane region" description="Helical" evidence="6">
    <location>
        <begin position="262"/>
        <end position="291"/>
    </location>
</feature>
<organism evidence="7 8">
    <name type="scientific">Macrococcus brunensis</name>
    <dbReference type="NCBI Taxonomy" id="198483"/>
    <lineage>
        <taxon>Bacteria</taxon>
        <taxon>Bacillati</taxon>
        <taxon>Bacillota</taxon>
        <taxon>Bacilli</taxon>
        <taxon>Bacillales</taxon>
        <taxon>Staphylococcaceae</taxon>
        <taxon>Macrococcus</taxon>
    </lineage>
</organism>
<keyword evidence="5 6" id="KW-0472">Membrane</keyword>
<gene>
    <name evidence="7" type="ORF">ERX27_08735</name>
</gene>
<accession>A0A4R6BBN9</accession>
<dbReference type="OrthoDB" id="9775268at2"/>
<dbReference type="RefSeq" id="WP_133432459.1">
    <property type="nucleotide sequence ID" value="NZ_SCWA01000016.1"/>
</dbReference>
<evidence type="ECO:0000256" key="1">
    <source>
        <dbReference type="ARBA" id="ARBA00004651"/>
    </source>
</evidence>
<dbReference type="AlphaFoldDB" id="A0A4R6BBN9"/>
<feature type="transmembrane region" description="Helical" evidence="6">
    <location>
        <begin position="198"/>
        <end position="222"/>
    </location>
</feature>
<feature type="transmembrane region" description="Helical" evidence="6">
    <location>
        <begin position="66"/>
        <end position="83"/>
    </location>
</feature>
<keyword evidence="3 6" id="KW-0812">Transmembrane</keyword>
<dbReference type="GO" id="GO:0022857">
    <property type="term" value="F:transmembrane transporter activity"/>
    <property type="evidence" value="ECO:0007669"/>
    <property type="project" value="InterPro"/>
</dbReference>
<feature type="transmembrane region" description="Helical" evidence="6">
    <location>
        <begin position="33"/>
        <end position="54"/>
    </location>
</feature>
<feature type="transmembrane region" description="Helical" evidence="6">
    <location>
        <begin position="129"/>
        <end position="152"/>
    </location>
</feature>
<reference evidence="7 8" key="1">
    <citation type="submission" date="2019-01" db="EMBL/GenBank/DDBJ databases">
        <title>Draft genome sequences of the type strains of six Macrococcus species.</title>
        <authorList>
            <person name="Mazhar S."/>
            <person name="Altermann E."/>
            <person name="Hill C."/>
            <person name="Mcauliffe O."/>
        </authorList>
    </citation>
    <scope>NUCLEOTIDE SEQUENCE [LARGE SCALE GENOMIC DNA]</scope>
    <source>
        <strain evidence="7 8">CCM4811</strain>
    </source>
</reference>
<dbReference type="EMBL" id="SCWA01000016">
    <property type="protein sequence ID" value="TDL95229.1"/>
    <property type="molecule type" value="Genomic_DNA"/>
</dbReference>
<evidence type="ECO:0000256" key="2">
    <source>
        <dbReference type="ARBA" id="ARBA00022475"/>
    </source>
</evidence>